<dbReference type="EMBL" id="BPLF01000002">
    <property type="protein sequence ID" value="GIX63398.1"/>
    <property type="molecule type" value="Genomic_DNA"/>
</dbReference>
<organism evidence="2 3">
    <name type="scientific">Babesia caballi</name>
    <dbReference type="NCBI Taxonomy" id="5871"/>
    <lineage>
        <taxon>Eukaryota</taxon>
        <taxon>Sar</taxon>
        <taxon>Alveolata</taxon>
        <taxon>Apicomplexa</taxon>
        <taxon>Aconoidasida</taxon>
        <taxon>Piroplasmida</taxon>
        <taxon>Babesiidae</taxon>
        <taxon>Babesia</taxon>
    </lineage>
</organism>
<comment type="caution">
    <text evidence="2">The sequence shown here is derived from an EMBL/GenBank/DDBJ whole genome shotgun (WGS) entry which is preliminary data.</text>
</comment>
<dbReference type="RefSeq" id="XP_067715467.1">
    <property type="nucleotide sequence ID" value="XM_067859366.1"/>
</dbReference>
<evidence type="ECO:0000313" key="2">
    <source>
        <dbReference type="EMBL" id="GIX63398.1"/>
    </source>
</evidence>
<keyword evidence="1" id="KW-0732">Signal</keyword>
<sequence>MALSHLYILLYPPLSTSTITTGAGILPANVAKYQVCNAVLNFVIRFLEGLYRINGVGGMYKSGVNAVIGKLRKCVGTGKVPQGFGELVDAIKGKVQEIDNKIKQSIGGQTGKLYTVFSSLKDILEKSFKTEHPTHDVKNDTQKVSDYIDAVKVEEDGNGAFASFCSKVSGLFGKVKNENLSDTAALQIHNLSISAVNPYSINRDINSLRTNPEFKNYANAAVFIAVRDAATAFITELQTKAYTSYYKGANWKESISYYAGGESQVLKTKCAKIFLGCLPLYYQALTYIYWGCHDKGGGWRNLTLGGGALRSYFDSQGLLSPYVDTNKRGAHIADSALKGFSEFTNGMSRVPSSSTFTYASFAKKLREEVKANVGNIPTNCPLSALYYGASCYFQCQQITNAKSAVSAPKTIREMLYFLAALQFSPQYEAFDGYVTGHFETLTGSSSGGNDDAELALQVADSGHKSGGNTLSAADLKSYLTSTFHLAPAFIGLIQEPSRFGEPWLHSLYCNSMNLQYPSGSALFNTLSNYAYALQFQLSFLHQQCMSGSVNCGWLQCKYGKNVQVNGVKSYLCPQKDNNCSTYSPLQAFLTDKLKGFSRGHPSDPSSHLAECSGYMCHVPMGFNPNDLRAASNVQVQGVHIA</sequence>
<gene>
    <name evidence="2" type="ORF">BcabD6B2_28330</name>
</gene>
<evidence type="ECO:0000313" key="3">
    <source>
        <dbReference type="Proteomes" id="UP001497744"/>
    </source>
</evidence>
<proteinExistence type="predicted"/>
<feature type="chain" id="PRO_5043629695" evidence="1">
    <location>
        <begin position="18"/>
        <end position="641"/>
    </location>
</feature>
<accession>A0AAV4LTY3</accession>
<dbReference type="GeneID" id="94194879"/>
<keyword evidence="3" id="KW-1185">Reference proteome</keyword>
<reference evidence="2 3" key="1">
    <citation type="submission" date="2021-06" db="EMBL/GenBank/DDBJ databases">
        <title>Genome sequence of Babesia caballi.</title>
        <authorList>
            <person name="Yamagishi J."/>
            <person name="Kidaka T."/>
            <person name="Ochi A."/>
        </authorList>
    </citation>
    <scope>NUCLEOTIDE SEQUENCE [LARGE SCALE GENOMIC DNA]</scope>
    <source>
        <strain evidence="2">USDA-D6B2</strain>
    </source>
</reference>
<dbReference type="AlphaFoldDB" id="A0AAV4LTY3"/>
<dbReference type="Pfam" id="PF12785">
    <property type="entry name" value="VESA1_N"/>
    <property type="match status" value="1"/>
</dbReference>
<dbReference type="InterPro" id="IPR024751">
    <property type="entry name" value="VESA1"/>
</dbReference>
<name>A0AAV4LTY3_BABCB</name>
<evidence type="ECO:0000256" key="1">
    <source>
        <dbReference type="SAM" id="SignalP"/>
    </source>
</evidence>
<dbReference type="Proteomes" id="UP001497744">
    <property type="component" value="Unassembled WGS sequence"/>
</dbReference>
<protein>
    <submittedName>
        <fullName evidence="2">Variant erythrocyte surface antigen-1 family protein</fullName>
    </submittedName>
</protein>
<feature type="signal peptide" evidence="1">
    <location>
        <begin position="1"/>
        <end position="17"/>
    </location>
</feature>